<dbReference type="AlphaFoldDB" id="A0A9J7HUR0"/>
<dbReference type="PANTHER" id="PTHR14741:SF32">
    <property type="entry name" value="TRIMETHYLGUANOSINE SYNTHASE"/>
    <property type="match status" value="1"/>
</dbReference>
<protein>
    <recommendedName>
        <fullName evidence="4">Trimethylguanosine synthase</fullName>
    </recommendedName>
    <alternativeName>
        <fullName evidence="18">Cap-specific guanine-N(2) methyltransferase</fullName>
    </alternativeName>
    <alternativeName>
        <fullName evidence="21">Nuclear receptor coactivator 6-interacting protein</fullName>
    </alternativeName>
    <alternativeName>
        <fullName evidence="22">PRIP-interacting protein with methyltransferase motif</fullName>
    </alternativeName>
</protein>
<dbReference type="GO" id="GO:0071164">
    <property type="term" value="F:RNA cap trimethylguanosine synthase activity"/>
    <property type="evidence" value="ECO:0000318"/>
    <property type="project" value="GO_Central"/>
</dbReference>
<feature type="compositionally biased region" description="Polar residues" evidence="23">
    <location>
        <begin position="360"/>
        <end position="380"/>
    </location>
</feature>
<evidence type="ECO:0000256" key="19">
    <source>
        <dbReference type="ARBA" id="ARBA00057179"/>
    </source>
</evidence>
<dbReference type="PANTHER" id="PTHR14741">
    <property type="entry name" value="S-ADENOSYLMETHIONINE-DEPENDENT METHYLTRANSFERASE RELATED"/>
    <property type="match status" value="1"/>
</dbReference>
<keyword evidence="11" id="KW-0804">Transcription</keyword>
<reference evidence="25" key="2">
    <citation type="submission" date="2025-08" db="UniProtKB">
        <authorList>
            <consortium name="RefSeq"/>
        </authorList>
    </citation>
    <scope>IDENTIFICATION</scope>
    <source>
        <strain evidence="25">S238N-H82</strain>
        <tissue evidence="25">Testes</tissue>
    </source>
</reference>
<evidence type="ECO:0000256" key="5">
    <source>
        <dbReference type="ARBA" id="ARBA00022490"/>
    </source>
</evidence>
<accession>A0A9J7HUR0</accession>
<dbReference type="Pfam" id="PF09445">
    <property type="entry name" value="Methyltransf_15"/>
    <property type="match status" value="1"/>
</dbReference>
<dbReference type="CDD" id="cd02440">
    <property type="entry name" value="AdoMet_MTases"/>
    <property type="match status" value="1"/>
</dbReference>
<evidence type="ECO:0000256" key="20">
    <source>
        <dbReference type="ARBA" id="ARBA00064494"/>
    </source>
</evidence>
<feature type="region of interest" description="Disordered" evidence="23">
    <location>
        <begin position="763"/>
        <end position="926"/>
    </location>
</feature>
<feature type="compositionally biased region" description="Polar residues" evidence="23">
    <location>
        <begin position="662"/>
        <end position="673"/>
    </location>
</feature>
<evidence type="ECO:0000256" key="11">
    <source>
        <dbReference type="ARBA" id="ARBA00023163"/>
    </source>
</evidence>
<feature type="compositionally biased region" description="Basic and acidic residues" evidence="23">
    <location>
        <begin position="786"/>
        <end position="803"/>
    </location>
</feature>
<feature type="compositionally biased region" description="Basic residues" evidence="23">
    <location>
        <begin position="230"/>
        <end position="246"/>
    </location>
</feature>
<feature type="compositionally biased region" description="Acidic residues" evidence="23">
    <location>
        <begin position="837"/>
        <end position="848"/>
    </location>
</feature>
<evidence type="ECO:0000256" key="17">
    <source>
        <dbReference type="ARBA" id="ARBA00049075"/>
    </source>
</evidence>
<dbReference type="InterPro" id="IPR019012">
    <property type="entry name" value="RNA_cap_Gua-N2-MeTrfase"/>
</dbReference>
<sequence length="1132" mass="126537">MKPFNFQWQRVADIKMYLDGGQRSEAVTCCCTRVFLNDFWQYKLGLEGKAESYSESEGENVSQQDTTGSENYCEEESEEFSDICHGSKDGHEGDVATIPSCEVYQSRCCTDPSRKGLMNGIESSQDSNVEDADSLRSSSDHTGTYDTQDTRQKNLRGTLFIQSEPKEDDVAASSEECVCEAYEDIGESEKQAGADVDEEMAMMLAMGLPTSFLGDRTSAQKTRNSQHYGNRSRQKSRSSRSKKNHAYHNSQQYSDADCPAEVENIYNGEFQGPGEELLTSQQLTDREDSSADLQQQWEDYWTSYGEYLVWQSWSERYPEYTGNHGDNGHPGSTGETSTSSCQATETAGGATELIERSDTDYSQLDSQITSSQEHCNSHHSASMVPTERCQSEAESNIDMLLPHQESMDLHVPTNPAPVGEAETMEAGVGEDQKLWEQHWWEVYYQIYQQFVYWRGKEQPADWWDQTGEERLVQSEESNPGPECQVSTLGKITTDQSCFISKSHSLDQKGVNVSSCEETRTAQSNSMLDIPHHLQKQVASHSENCIEKGSEKSDHWKTIKEPVTTYLSEDAEPSDGQTGEKRKQQSTKTGPDSDGQSTSKPGTTVILGAPGGSRHGNTDGDEDPPEERPIKMKRSHELDEEETPAAEAEETSKQKVVEETELTSDPTKQDQASSDPAAKMESTFGVIGLKFARPPATRFKDLPRFSHSHVNFHQRKVGKRSKMLNIHTQSRTHIRFDEAGEVSCHETSPVVGRVRDFLQAVANEETGTEDSSQDLDSQPSTSQAEDNEARKPFLAEKESRHLTSEEDSSSSDSSDSESEDSISKETTLAPVQTKKDESETEETGSESDSSDNVTLSCKITNARQTDTEVTGDRQTDDTPCIRDSPTLPSPKAPVVDTTGINTSPLKKRRKKRRRRPMTPPLPMPPDVKDDPEIMKYWAQRYRLFSRFDHGIKMDREGWFSVTPEKIAHHIAERCRCDLIIDAFCGVGGNAIQFAFTCERVIAIDIDPVKLECARHNAAIYGVADRIEFLQGDYLHLAEGLKADVVFLSPPWGGPDYLTADVFDIKTMIVPDGYEIFEKTKQITDNIAYFVPRNADVEQLVSLAGPGGKVEVEQNFLNRKLKTVTAYYGELVDE</sequence>
<dbReference type="OMA" id="AGEVSCH"/>
<feature type="region of interest" description="Disordered" evidence="23">
    <location>
        <begin position="119"/>
        <end position="153"/>
    </location>
</feature>
<dbReference type="GeneID" id="118409381"/>
<dbReference type="InterPro" id="IPR029063">
    <property type="entry name" value="SAM-dependent_MTases_sf"/>
</dbReference>
<feature type="region of interest" description="Disordered" evidence="23">
    <location>
        <begin position="321"/>
        <end position="392"/>
    </location>
</feature>
<feature type="compositionally biased region" description="Polar residues" evidence="23">
    <location>
        <begin position="135"/>
        <end position="147"/>
    </location>
</feature>
<keyword evidence="5" id="KW-0963">Cytoplasm</keyword>
<comment type="subcellular location">
    <subcellularLocation>
        <location evidence="2">Cytoplasm</location>
    </subcellularLocation>
    <subcellularLocation>
        <location evidence="1">Nucleus</location>
        <location evidence="1">Cajal body</location>
    </subcellularLocation>
    <subcellularLocation>
        <location evidence="3">Nucleus</location>
        <location evidence="3">Nucleolus</location>
    </subcellularLocation>
</comment>
<feature type="region of interest" description="Disordered" evidence="23">
    <location>
        <begin position="51"/>
        <end position="72"/>
    </location>
</feature>
<proteinExistence type="inferred from homology"/>
<keyword evidence="7" id="KW-0489">Methyltransferase</keyword>
<dbReference type="GO" id="GO:0036261">
    <property type="term" value="P:7-methylguanosine cap hypermethylation"/>
    <property type="evidence" value="ECO:0000318"/>
    <property type="project" value="GO_Central"/>
</dbReference>
<evidence type="ECO:0000256" key="6">
    <source>
        <dbReference type="ARBA" id="ARBA00022553"/>
    </source>
</evidence>
<evidence type="ECO:0000313" key="25">
    <source>
        <dbReference type="RefSeq" id="XP_035666264.1"/>
    </source>
</evidence>
<comment type="similarity">
    <text evidence="13">Belongs to the methyltransferase superfamily. Trimethylguanosine synthase family.</text>
</comment>
<evidence type="ECO:0000256" key="16">
    <source>
        <dbReference type="ARBA" id="ARBA00048763"/>
    </source>
</evidence>
<dbReference type="GO" id="GO:0005730">
    <property type="term" value="C:nucleolus"/>
    <property type="evidence" value="ECO:0007669"/>
    <property type="project" value="UniProtKB-SubCell"/>
</dbReference>
<name>A0A9J7HUR0_BRAFL</name>
<dbReference type="KEGG" id="bfo:118409381"/>
<gene>
    <name evidence="25" type="primary">LOC118409381</name>
</gene>
<organism evidence="24 25">
    <name type="scientific">Branchiostoma floridae</name>
    <name type="common">Florida lancelet</name>
    <name type="synonym">Amphioxus</name>
    <dbReference type="NCBI Taxonomy" id="7739"/>
    <lineage>
        <taxon>Eukaryota</taxon>
        <taxon>Metazoa</taxon>
        <taxon>Chordata</taxon>
        <taxon>Cephalochordata</taxon>
        <taxon>Leptocardii</taxon>
        <taxon>Amphioxiformes</taxon>
        <taxon>Branchiostomatidae</taxon>
        <taxon>Branchiostoma</taxon>
    </lineage>
</organism>
<evidence type="ECO:0000256" key="1">
    <source>
        <dbReference type="ARBA" id="ARBA00004408"/>
    </source>
</evidence>
<comment type="catalytic activity">
    <reaction evidence="16">
        <text>a 5'-end (N(2),N(7)-dimethyl 5'-triphosphoguanosine)-ribonucleoside in snRNA + S-adenosyl-L-methionine = a 5'-end (N(2),N(2),N(7)-trimethyl 5'-triphosphoguanosine)-ribonucleoside in snRNA + S-adenosyl-L-homocysteine + H(+)</text>
        <dbReference type="Rhea" id="RHEA:78479"/>
        <dbReference type="Rhea" id="RHEA-COMP:19087"/>
        <dbReference type="Rhea" id="RHEA-COMP:19089"/>
        <dbReference type="ChEBI" id="CHEBI:15378"/>
        <dbReference type="ChEBI" id="CHEBI:57856"/>
        <dbReference type="ChEBI" id="CHEBI:59789"/>
        <dbReference type="ChEBI" id="CHEBI:167623"/>
        <dbReference type="ChEBI" id="CHEBI:172880"/>
    </reaction>
    <physiologicalReaction direction="left-to-right" evidence="16">
        <dbReference type="Rhea" id="RHEA:78480"/>
    </physiologicalReaction>
</comment>
<feature type="compositionally biased region" description="Polar residues" evidence="23">
    <location>
        <begin position="53"/>
        <end position="68"/>
    </location>
</feature>
<feature type="compositionally biased region" description="Basic and acidic residues" evidence="23">
    <location>
        <begin position="869"/>
        <end position="879"/>
    </location>
</feature>
<feature type="compositionally biased region" description="Polar residues" evidence="23">
    <location>
        <begin position="773"/>
        <end position="783"/>
    </location>
</feature>
<dbReference type="Proteomes" id="UP000001554">
    <property type="component" value="Chromosome 2"/>
</dbReference>
<dbReference type="Gene3D" id="3.40.50.150">
    <property type="entry name" value="Vaccinia Virus protein VP39"/>
    <property type="match status" value="1"/>
</dbReference>
<comment type="catalytic activity">
    <reaction evidence="14">
        <text>a 5'-end (N(2),N(7)-dimethyl 5'-triphosphoguanosine)-ribonucleoside in snoRNA + S-adenosyl-L-methionine = a 5'-end (N(2),N(2),N(7)-trimethyl 5'-triphosphoguanosine)-ribonucleoside in snoRNA + S-adenosyl-L-homocysteine + H(+)</text>
        <dbReference type="Rhea" id="RHEA:78507"/>
        <dbReference type="Rhea" id="RHEA-COMP:19088"/>
        <dbReference type="Rhea" id="RHEA-COMP:19090"/>
        <dbReference type="ChEBI" id="CHEBI:15378"/>
        <dbReference type="ChEBI" id="CHEBI:57856"/>
        <dbReference type="ChEBI" id="CHEBI:59789"/>
        <dbReference type="ChEBI" id="CHEBI:167623"/>
        <dbReference type="ChEBI" id="CHEBI:172880"/>
    </reaction>
    <physiologicalReaction direction="left-to-right" evidence="14">
        <dbReference type="Rhea" id="RHEA:78508"/>
    </physiologicalReaction>
</comment>
<feature type="compositionally biased region" description="Basic residues" evidence="23">
    <location>
        <begin position="904"/>
        <end position="915"/>
    </location>
</feature>
<evidence type="ECO:0000256" key="2">
    <source>
        <dbReference type="ARBA" id="ARBA00004496"/>
    </source>
</evidence>
<feature type="region of interest" description="Disordered" evidence="23">
    <location>
        <begin position="213"/>
        <end position="256"/>
    </location>
</feature>
<keyword evidence="10" id="KW-0805">Transcription regulation</keyword>
<dbReference type="FunFam" id="3.40.50.150:FF:000066">
    <property type="entry name" value="Trimethylguanosine synthase 1"/>
    <property type="match status" value="1"/>
</dbReference>
<feature type="compositionally biased region" description="Acidic residues" evidence="23">
    <location>
        <begin position="804"/>
        <end position="819"/>
    </location>
</feature>
<evidence type="ECO:0000256" key="10">
    <source>
        <dbReference type="ARBA" id="ARBA00023015"/>
    </source>
</evidence>
<evidence type="ECO:0000256" key="14">
    <source>
        <dbReference type="ARBA" id="ARBA00047418"/>
    </source>
</evidence>
<keyword evidence="12" id="KW-0539">Nucleus</keyword>
<keyword evidence="8" id="KW-0808">Transferase</keyword>
<evidence type="ECO:0000256" key="13">
    <source>
        <dbReference type="ARBA" id="ARBA00025783"/>
    </source>
</evidence>
<comment type="catalytic activity">
    <reaction evidence="15">
        <text>a 5'-end (N(7)-methyl 5'-triphosphoguanosine)-ribonucleoside in snoRNA + S-adenosyl-L-methionine = a 5'-end (N(2),N(7)-dimethyl 5'-triphosphoguanosine)-ribonucleoside in snoRNA + S-adenosyl-L-homocysteine + H(+)</text>
        <dbReference type="Rhea" id="RHEA:78475"/>
        <dbReference type="Rhea" id="RHEA-COMP:19086"/>
        <dbReference type="Rhea" id="RHEA-COMP:19088"/>
        <dbReference type="ChEBI" id="CHEBI:15378"/>
        <dbReference type="ChEBI" id="CHEBI:57856"/>
        <dbReference type="ChEBI" id="CHEBI:59789"/>
        <dbReference type="ChEBI" id="CHEBI:156461"/>
        <dbReference type="ChEBI" id="CHEBI:172880"/>
    </reaction>
    <physiologicalReaction direction="left-to-right" evidence="15">
        <dbReference type="Rhea" id="RHEA:78476"/>
    </physiologicalReaction>
</comment>
<dbReference type="SUPFAM" id="SSF53335">
    <property type="entry name" value="S-adenosyl-L-methionine-dependent methyltransferases"/>
    <property type="match status" value="1"/>
</dbReference>
<evidence type="ECO:0000256" key="23">
    <source>
        <dbReference type="SAM" id="MobiDB-lite"/>
    </source>
</evidence>
<evidence type="ECO:0000256" key="7">
    <source>
        <dbReference type="ARBA" id="ARBA00022603"/>
    </source>
</evidence>
<evidence type="ECO:0000256" key="9">
    <source>
        <dbReference type="ARBA" id="ARBA00022691"/>
    </source>
</evidence>
<dbReference type="GO" id="GO:0005737">
    <property type="term" value="C:cytoplasm"/>
    <property type="evidence" value="ECO:0007669"/>
    <property type="project" value="UniProtKB-SubCell"/>
</dbReference>
<evidence type="ECO:0000256" key="15">
    <source>
        <dbReference type="ARBA" id="ARBA00048740"/>
    </source>
</evidence>
<dbReference type="RefSeq" id="XP_035666264.1">
    <property type="nucleotide sequence ID" value="XM_035810371.1"/>
</dbReference>
<feature type="compositionally biased region" description="Acidic residues" evidence="23">
    <location>
        <begin position="637"/>
        <end position="648"/>
    </location>
</feature>
<evidence type="ECO:0000256" key="3">
    <source>
        <dbReference type="ARBA" id="ARBA00004604"/>
    </source>
</evidence>
<evidence type="ECO:0000256" key="8">
    <source>
        <dbReference type="ARBA" id="ARBA00022679"/>
    </source>
</evidence>
<evidence type="ECO:0000256" key="4">
    <source>
        <dbReference type="ARBA" id="ARBA00018517"/>
    </source>
</evidence>
<reference evidence="24" key="1">
    <citation type="journal article" date="2020" name="Nat. Ecol. Evol.">
        <title>Deeply conserved synteny resolves early events in vertebrate evolution.</title>
        <authorList>
            <person name="Simakov O."/>
            <person name="Marletaz F."/>
            <person name="Yue J.X."/>
            <person name="O'Connell B."/>
            <person name="Jenkins J."/>
            <person name="Brandt A."/>
            <person name="Calef R."/>
            <person name="Tung C.H."/>
            <person name="Huang T.K."/>
            <person name="Schmutz J."/>
            <person name="Satoh N."/>
            <person name="Yu J.K."/>
            <person name="Putnam N.H."/>
            <person name="Green R.E."/>
            <person name="Rokhsar D.S."/>
        </authorList>
    </citation>
    <scope>NUCLEOTIDE SEQUENCE [LARGE SCALE GENOMIC DNA]</scope>
    <source>
        <strain evidence="24">S238N-H82</strain>
    </source>
</reference>
<evidence type="ECO:0000313" key="24">
    <source>
        <dbReference type="Proteomes" id="UP000001554"/>
    </source>
</evidence>
<feature type="region of interest" description="Disordered" evidence="23">
    <location>
        <begin position="564"/>
        <end position="677"/>
    </location>
</feature>
<keyword evidence="24" id="KW-1185">Reference proteome</keyword>
<keyword evidence="6" id="KW-0597">Phosphoprotein</keyword>
<comment type="subunit">
    <text evidence="20">May form homooligomers. Interacts with CREBBP/CBP, EED/WAIT1, EP300/P300, NCOA6/PRIP, PPARBP/PBP and SMN.</text>
</comment>
<evidence type="ECO:0000256" key="21">
    <source>
        <dbReference type="ARBA" id="ARBA00079339"/>
    </source>
</evidence>
<evidence type="ECO:0000256" key="18">
    <source>
        <dbReference type="ARBA" id="ARBA00049790"/>
    </source>
</evidence>
<evidence type="ECO:0000256" key="22">
    <source>
        <dbReference type="ARBA" id="ARBA00081504"/>
    </source>
</evidence>
<keyword evidence="9" id="KW-0949">S-adenosyl-L-methionine</keyword>
<feature type="compositionally biased region" description="Polar residues" evidence="23">
    <location>
        <begin position="217"/>
        <end position="229"/>
    </location>
</feature>
<dbReference type="OrthoDB" id="194443at2759"/>
<dbReference type="GO" id="GO:0005634">
    <property type="term" value="C:nucleus"/>
    <property type="evidence" value="ECO:0000318"/>
    <property type="project" value="GO_Central"/>
</dbReference>
<feature type="compositionally biased region" description="Polar residues" evidence="23">
    <location>
        <begin position="851"/>
        <end position="867"/>
    </location>
</feature>
<dbReference type="GO" id="GO:0015030">
    <property type="term" value="C:Cajal body"/>
    <property type="evidence" value="ECO:0007669"/>
    <property type="project" value="UniProtKB-SubCell"/>
</dbReference>
<feature type="compositionally biased region" description="Polar residues" evidence="23">
    <location>
        <begin position="333"/>
        <end position="345"/>
    </location>
</feature>
<comment type="function">
    <text evidence="19">Catalyzes the 2 serial methylation steps for the conversion of the 7-monomethylguanosine (m(7)G) caps of snRNAs and snoRNAs to a 2,2,7-trimethylguanosine (m(2,2,7)G) cap structure. The enzyme is specific for guanine, and N7 methylation must precede N2 methylation. Hypermethylation of the m7G cap of U snRNAs leads to their concentration in nuclear foci, their colocalization with coilin and the formation of canonical Cajal bodies (CBs). Plays a role in transcriptional regulation.</text>
</comment>
<feature type="compositionally biased region" description="Polar residues" evidence="23">
    <location>
        <begin position="585"/>
        <end position="601"/>
    </location>
</feature>
<comment type="catalytic activity">
    <reaction evidence="17">
        <text>a 5'-end (N(7)-methyl 5'-triphosphoguanosine)-ribonucleoside in snRNA + S-adenosyl-L-methionine = a 5'-end (N(2),N(7)-dimethyl 5'-triphosphoguanosine)-ribonucleoside in snRNA + S-adenosyl-L-homocysteine + H(+)</text>
        <dbReference type="Rhea" id="RHEA:78471"/>
        <dbReference type="Rhea" id="RHEA-COMP:19085"/>
        <dbReference type="Rhea" id="RHEA-COMP:19087"/>
        <dbReference type="ChEBI" id="CHEBI:15378"/>
        <dbReference type="ChEBI" id="CHEBI:57856"/>
        <dbReference type="ChEBI" id="CHEBI:59789"/>
        <dbReference type="ChEBI" id="CHEBI:156461"/>
        <dbReference type="ChEBI" id="CHEBI:172880"/>
    </reaction>
    <physiologicalReaction direction="left-to-right" evidence="17">
        <dbReference type="Rhea" id="RHEA:78472"/>
    </physiologicalReaction>
</comment>
<evidence type="ECO:0000256" key="12">
    <source>
        <dbReference type="ARBA" id="ARBA00023242"/>
    </source>
</evidence>